<dbReference type="AlphaFoldDB" id="A0A2M7Q949"/>
<proteinExistence type="predicted"/>
<comment type="caution">
    <text evidence="1">The sequence shown here is derived from an EMBL/GenBank/DDBJ whole genome shotgun (WGS) entry which is preliminary data.</text>
</comment>
<evidence type="ECO:0000313" key="1">
    <source>
        <dbReference type="EMBL" id="PIY59652.1"/>
    </source>
</evidence>
<dbReference type="Proteomes" id="UP000230363">
    <property type="component" value="Unassembled WGS sequence"/>
</dbReference>
<gene>
    <name evidence="1" type="ORF">COY96_00635</name>
</gene>
<organism evidence="1 2">
    <name type="scientific">Candidatus Wolfebacteria bacterium CG_4_10_14_0_8_um_filter_37_11</name>
    <dbReference type="NCBI Taxonomy" id="1975062"/>
    <lineage>
        <taxon>Bacteria</taxon>
        <taxon>Candidatus Wolfeibacteriota</taxon>
    </lineage>
</organism>
<protein>
    <submittedName>
        <fullName evidence="1">Uncharacterized protein</fullName>
    </submittedName>
</protein>
<dbReference type="EMBL" id="PFKZ01000022">
    <property type="protein sequence ID" value="PIY59652.1"/>
    <property type="molecule type" value="Genomic_DNA"/>
</dbReference>
<name>A0A2M7Q949_9BACT</name>
<reference evidence="2" key="1">
    <citation type="submission" date="2017-09" db="EMBL/GenBank/DDBJ databases">
        <title>Depth-based differentiation of microbial function through sediment-hosted aquifers and enrichment of novel symbionts in the deep terrestrial subsurface.</title>
        <authorList>
            <person name="Probst A.J."/>
            <person name="Ladd B."/>
            <person name="Jarett J.K."/>
            <person name="Geller-Mcgrath D.E."/>
            <person name="Sieber C.M.K."/>
            <person name="Emerson J.B."/>
            <person name="Anantharaman K."/>
            <person name="Thomas B.C."/>
            <person name="Malmstrom R."/>
            <person name="Stieglmeier M."/>
            <person name="Klingl A."/>
            <person name="Woyke T."/>
            <person name="Ryan C.M."/>
            <person name="Banfield J.F."/>
        </authorList>
    </citation>
    <scope>NUCLEOTIDE SEQUENCE [LARGE SCALE GENOMIC DNA]</scope>
</reference>
<evidence type="ECO:0000313" key="2">
    <source>
        <dbReference type="Proteomes" id="UP000230363"/>
    </source>
</evidence>
<sequence>MKNKNLKLKISIFLLSTFYFLFSIFLTSAQIASQPQFVATWRSHNYAPSWYAGKIMATKGSWVDVSFDLINNGKVVDLSKNKVRWYVNDDLRRNEDDGLGIRNFYFGVDEFARDDIEVRIVIVDYAENEIGKMIIIPLVSPEAVVDAPYSNRQLPNGTNFFKVYPFFFNVNDLSKLSFNWIVGGHLAESNAIDTSILKLNIDKLAPSGFGIDIQATINNLTNEMEFASSRVKMEVR</sequence>
<accession>A0A2M7Q949</accession>